<feature type="non-terminal residue" evidence="2">
    <location>
        <position position="1"/>
    </location>
</feature>
<accession>A0A9P8NY50</accession>
<evidence type="ECO:0000313" key="2">
    <source>
        <dbReference type="EMBL" id="KAH3661712.1"/>
    </source>
</evidence>
<comment type="caution">
    <text evidence="2">The sequence shown here is derived from an EMBL/GenBank/DDBJ whole genome shotgun (WGS) entry which is preliminary data.</text>
</comment>
<dbReference type="GeneID" id="70238280"/>
<dbReference type="Proteomes" id="UP000769157">
    <property type="component" value="Unassembled WGS sequence"/>
</dbReference>
<gene>
    <name evidence="2" type="ORF">OGAPHI_006316</name>
</gene>
<dbReference type="RefSeq" id="XP_046058820.1">
    <property type="nucleotide sequence ID" value="XM_046207591.1"/>
</dbReference>
<name>A0A9P8NY50_9ASCO</name>
<protein>
    <submittedName>
        <fullName evidence="2">Uncharacterized protein</fullName>
    </submittedName>
</protein>
<feature type="region of interest" description="Disordered" evidence="1">
    <location>
        <begin position="48"/>
        <end position="74"/>
    </location>
</feature>
<keyword evidence="3" id="KW-1185">Reference proteome</keyword>
<evidence type="ECO:0000256" key="1">
    <source>
        <dbReference type="SAM" id="MobiDB-lite"/>
    </source>
</evidence>
<reference evidence="2" key="1">
    <citation type="journal article" date="2021" name="Open Biol.">
        <title>Shared evolutionary footprints suggest mitochondrial oxidative damage underlies multiple complex I losses in fungi.</title>
        <authorList>
            <person name="Schikora-Tamarit M.A."/>
            <person name="Marcet-Houben M."/>
            <person name="Nosek J."/>
            <person name="Gabaldon T."/>
        </authorList>
    </citation>
    <scope>NUCLEOTIDE SEQUENCE</scope>
    <source>
        <strain evidence="2">CBS6075</strain>
    </source>
</reference>
<dbReference type="AlphaFoldDB" id="A0A9P8NY50"/>
<proteinExistence type="predicted"/>
<evidence type="ECO:0000313" key="3">
    <source>
        <dbReference type="Proteomes" id="UP000769157"/>
    </source>
</evidence>
<sequence length="74" mass="7856">ELLLFGEDGVTVIVTVVALPLDNVMVLVDTKGLTMLVDGLPEDGLLDDGLWDDGLTEDGPTEDGMCDDEDSEFG</sequence>
<organism evidence="2 3">
    <name type="scientific">Ogataea philodendri</name>
    <dbReference type="NCBI Taxonomy" id="1378263"/>
    <lineage>
        <taxon>Eukaryota</taxon>
        <taxon>Fungi</taxon>
        <taxon>Dikarya</taxon>
        <taxon>Ascomycota</taxon>
        <taxon>Saccharomycotina</taxon>
        <taxon>Pichiomycetes</taxon>
        <taxon>Pichiales</taxon>
        <taxon>Pichiaceae</taxon>
        <taxon>Ogataea</taxon>
    </lineage>
</organism>
<dbReference type="EMBL" id="JAEUBE010000416">
    <property type="protein sequence ID" value="KAH3661712.1"/>
    <property type="molecule type" value="Genomic_DNA"/>
</dbReference>
<reference evidence="2" key="2">
    <citation type="submission" date="2021-01" db="EMBL/GenBank/DDBJ databases">
        <authorList>
            <person name="Schikora-Tamarit M.A."/>
        </authorList>
    </citation>
    <scope>NUCLEOTIDE SEQUENCE</scope>
    <source>
        <strain evidence="2">CBS6075</strain>
    </source>
</reference>